<reference evidence="3 4" key="1">
    <citation type="journal article" date="2018" name="Mol. Plant">
        <title>The genome of Artemisia annua provides insight into the evolution of Asteraceae family and artemisinin biosynthesis.</title>
        <authorList>
            <person name="Shen Q."/>
            <person name="Zhang L."/>
            <person name="Liao Z."/>
            <person name="Wang S."/>
            <person name="Yan T."/>
            <person name="Shi P."/>
            <person name="Liu M."/>
            <person name="Fu X."/>
            <person name="Pan Q."/>
            <person name="Wang Y."/>
            <person name="Lv Z."/>
            <person name="Lu X."/>
            <person name="Zhang F."/>
            <person name="Jiang W."/>
            <person name="Ma Y."/>
            <person name="Chen M."/>
            <person name="Hao X."/>
            <person name="Li L."/>
            <person name="Tang Y."/>
            <person name="Lv G."/>
            <person name="Zhou Y."/>
            <person name="Sun X."/>
            <person name="Brodelius P.E."/>
            <person name="Rose J.K.C."/>
            <person name="Tang K."/>
        </authorList>
    </citation>
    <scope>NUCLEOTIDE SEQUENCE [LARGE SCALE GENOMIC DNA]</scope>
    <source>
        <strain evidence="4">cv. Huhao1</strain>
        <tissue evidence="3">Leaf</tissue>
    </source>
</reference>
<dbReference type="Gene3D" id="2.60.120.590">
    <property type="entry name" value="Alpha-ketoglutarate-dependent dioxygenase AlkB-like"/>
    <property type="match status" value="1"/>
</dbReference>
<dbReference type="InterPro" id="IPR044842">
    <property type="entry name" value="ALKBH9B/ALKBH10B-like"/>
</dbReference>
<name>A0A2U1N322_ARTAN</name>
<dbReference type="AlphaFoldDB" id="A0A2U1N322"/>
<organism evidence="3 4">
    <name type="scientific">Artemisia annua</name>
    <name type="common">Sweet wormwood</name>
    <dbReference type="NCBI Taxonomy" id="35608"/>
    <lineage>
        <taxon>Eukaryota</taxon>
        <taxon>Viridiplantae</taxon>
        <taxon>Streptophyta</taxon>
        <taxon>Embryophyta</taxon>
        <taxon>Tracheophyta</taxon>
        <taxon>Spermatophyta</taxon>
        <taxon>Magnoliopsida</taxon>
        <taxon>eudicotyledons</taxon>
        <taxon>Gunneridae</taxon>
        <taxon>Pentapetalae</taxon>
        <taxon>asterids</taxon>
        <taxon>campanulids</taxon>
        <taxon>Asterales</taxon>
        <taxon>Asteraceae</taxon>
        <taxon>Asteroideae</taxon>
        <taxon>Anthemideae</taxon>
        <taxon>Artemisiinae</taxon>
        <taxon>Artemisia</taxon>
    </lineage>
</organism>
<comment type="similarity">
    <text evidence="1">Belongs to the alkB family.</text>
</comment>
<evidence type="ECO:0000313" key="3">
    <source>
        <dbReference type="EMBL" id="PWA67893.1"/>
    </source>
</evidence>
<dbReference type="PANTHER" id="PTHR31447:SF2">
    <property type="entry name" value="RNA DEMETHYLASE ALKBH10B"/>
    <property type="match status" value="1"/>
</dbReference>
<evidence type="ECO:0000313" key="4">
    <source>
        <dbReference type="Proteomes" id="UP000245207"/>
    </source>
</evidence>
<gene>
    <name evidence="3" type="ORF">CTI12_AA312740</name>
</gene>
<dbReference type="STRING" id="35608.A0A2U1N322"/>
<evidence type="ECO:0000256" key="1">
    <source>
        <dbReference type="ARBA" id="ARBA00007879"/>
    </source>
</evidence>
<protein>
    <submittedName>
        <fullName evidence="3">Uncharacterized protein</fullName>
    </submittedName>
</protein>
<evidence type="ECO:0000256" key="2">
    <source>
        <dbReference type="SAM" id="MobiDB-lite"/>
    </source>
</evidence>
<sequence>MNLSGASKSNEHHVAEIGSARETAKEDVSKNSKDIIKHMEVISQEEQEGEFTQPFLKPPHLEQPISTLLINESTMGEFTQPFLKPPHLEQPISTLLINESTMVFGRTLISDNDGNYKGPLMLPLKEGNSMVIVGQAICPVQPWYS</sequence>
<dbReference type="EMBL" id="PKPP01003744">
    <property type="protein sequence ID" value="PWA67893.1"/>
    <property type="molecule type" value="Genomic_DNA"/>
</dbReference>
<dbReference type="GO" id="GO:0006402">
    <property type="term" value="P:mRNA catabolic process"/>
    <property type="evidence" value="ECO:0007669"/>
    <property type="project" value="InterPro"/>
</dbReference>
<accession>A0A2U1N322</accession>
<dbReference type="InterPro" id="IPR037151">
    <property type="entry name" value="AlkB-like_sf"/>
</dbReference>
<comment type="caution">
    <text evidence="3">The sequence shown here is derived from an EMBL/GenBank/DDBJ whole genome shotgun (WGS) entry which is preliminary data.</text>
</comment>
<dbReference type="Proteomes" id="UP000245207">
    <property type="component" value="Unassembled WGS sequence"/>
</dbReference>
<dbReference type="GO" id="GO:0003729">
    <property type="term" value="F:mRNA binding"/>
    <property type="evidence" value="ECO:0007669"/>
    <property type="project" value="InterPro"/>
</dbReference>
<dbReference type="OrthoDB" id="1726674at2759"/>
<feature type="region of interest" description="Disordered" evidence="2">
    <location>
        <begin position="1"/>
        <end position="30"/>
    </location>
</feature>
<dbReference type="GO" id="GO:0032451">
    <property type="term" value="F:demethylase activity"/>
    <property type="evidence" value="ECO:0007669"/>
    <property type="project" value="InterPro"/>
</dbReference>
<dbReference type="PANTHER" id="PTHR31447">
    <property type="entry name" value="HYDROXYPROLINE-RICH GLYCOPROTEIN FAMILY PROTEIN-RELATED"/>
    <property type="match status" value="1"/>
</dbReference>
<keyword evidence="4" id="KW-1185">Reference proteome</keyword>
<proteinExistence type="inferred from homology"/>